<feature type="repeat" description="WD" evidence="7">
    <location>
        <begin position="188"/>
        <end position="229"/>
    </location>
</feature>
<evidence type="ECO:0000256" key="3">
    <source>
        <dbReference type="ARBA" id="ARBA00022574"/>
    </source>
</evidence>
<evidence type="ECO:0000259" key="9">
    <source>
        <dbReference type="Pfam" id="PF08154"/>
    </source>
</evidence>
<evidence type="ECO:0000256" key="6">
    <source>
        <dbReference type="HAMAP-Rule" id="MF_03029"/>
    </source>
</evidence>
<dbReference type="Gene3D" id="2.130.10.10">
    <property type="entry name" value="YVTN repeat-like/Quinoprotein amine dehydrogenase"/>
    <property type="match status" value="1"/>
</dbReference>
<evidence type="ECO:0000256" key="5">
    <source>
        <dbReference type="ARBA" id="ARBA00023242"/>
    </source>
</evidence>
<evidence type="ECO:0000256" key="8">
    <source>
        <dbReference type="SAM" id="MobiDB-lite"/>
    </source>
</evidence>
<dbReference type="EMBL" id="JACVVK020000095">
    <property type="protein sequence ID" value="KAK7493213.1"/>
    <property type="molecule type" value="Genomic_DNA"/>
</dbReference>
<dbReference type="GO" id="GO:0000466">
    <property type="term" value="P:maturation of 5.8S rRNA from tricistronic rRNA transcript (SSU-rRNA, 5.8S rRNA, LSU-rRNA)"/>
    <property type="evidence" value="ECO:0007669"/>
    <property type="project" value="UniProtKB-UniRule"/>
</dbReference>
<dbReference type="InterPro" id="IPR036322">
    <property type="entry name" value="WD40_repeat_dom_sf"/>
</dbReference>
<proteinExistence type="inferred from homology"/>
<keyword evidence="5 6" id="KW-0539">Nucleus</keyword>
<dbReference type="PANTHER" id="PTHR19855:SF11">
    <property type="entry name" value="RIBOSOME BIOGENESIS PROTEIN WDR12"/>
    <property type="match status" value="1"/>
</dbReference>
<dbReference type="PROSITE" id="PS50082">
    <property type="entry name" value="WD_REPEATS_2"/>
    <property type="match status" value="5"/>
</dbReference>
<dbReference type="AlphaFoldDB" id="A0ABD0L1L5"/>
<feature type="repeat" description="WD" evidence="7">
    <location>
        <begin position="112"/>
        <end position="137"/>
    </location>
</feature>
<dbReference type="GO" id="GO:0000463">
    <property type="term" value="P:maturation of LSU-rRNA from tricistronic rRNA transcript (SSU-rRNA, 5.8S rRNA, LSU-rRNA)"/>
    <property type="evidence" value="ECO:0007669"/>
    <property type="project" value="UniProtKB-UniRule"/>
</dbReference>
<evidence type="ECO:0000256" key="2">
    <source>
        <dbReference type="ARBA" id="ARBA00022552"/>
    </source>
</evidence>
<keyword evidence="11" id="KW-1185">Reference proteome</keyword>
<comment type="similarity">
    <text evidence="6">Belongs to the WD repeat WDR12/YTM1 family.</text>
</comment>
<dbReference type="FunFam" id="2.130.10.10:FF:001898">
    <property type="entry name" value="Ribosome biogenesis protein WDR12 homolog"/>
    <property type="match status" value="1"/>
</dbReference>
<dbReference type="CDD" id="cd00200">
    <property type="entry name" value="WD40"/>
    <property type="match status" value="1"/>
</dbReference>
<dbReference type="InterPro" id="IPR020472">
    <property type="entry name" value="WD40_PAC1"/>
</dbReference>
<accession>A0ABD0L1L5</accession>
<dbReference type="Proteomes" id="UP001519460">
    <property type="component" value="Unassembled WGS sequence"/>
</dbReference>
<dbReference type="PROSITE" id="PS50294">
    <property type="entry name" value="WD_REPEATS_REGION"/>
    <property type="match status" value="4"/>
</dbReference>
<evidence type="ECO:0000256" key="1">
    <source>
        <dbReference type="ARBA" id="ARBA00022517"/>
    </source>
</evidence>
<dbReference type="InterPro" id="IPR001680">
    <property type="entry name" value="WD40_rpt"/>
</dbReference>
<feature type="repeat" description="WD" evidence="7">
    <location>
        <begin position="385"/>
        <end position="423"/>
    </location>
</feature>
<evidence type="ECO:0000256" key="4">
    <source>
        <dbReference type="ARBA" id="ARBA00022737"/>
    </source>
</evidence>
<dbReference type="InterPro" id="IPR019775">
    <property type="entry name" value="WD40_repeat_CS"/>
</dbReference>
<evidence type="ECO:0000256" key="7">
    <source>
        <dbReference type="PROSITE-ProRule" id="PRU00221"/>
    </source>
</evidence>
<keyword evidence="1 6" id="KW-0690">Ribosome biogenesis</keyword>
<keyword evidence="3 7" id="KW-0853">WD repeat</keyword>
<feature type="repeat" description="WD" evidence="7">
    <location>
        <begin position="256"/>
        <end position="296"/>
    </location>
</feature>
<dbReference type="SMART" id="SM00320">
    <property type="entry name" value="WD40"/>
    <property type="match status" value="7"/>
</dbReference>
<feature type="region of interest" description="Disordered" evidence="8">
    <location>
        <begin position="226"/>
        <end position="245"/>
    </location>
</feature>
<feature type="compositionally biased region" description="Basic and acidic residues" evidence="8">
    <location>
        <begin position="32"/>
        <end position="42"/>
    </location>
</feature>
<evidence type="ECO:0000313" key="10">
    <source>
        <dbReference type="EMBL" id="KAK7493213.1"/>
    </source>
</evidence>
<dbReference type="InterPro" id="IPR028599">
    <property type="entry name" value="WDR12/Ytm1"/>
</dbReference>
<dbReference type="PROSITE" id="PS00678">
    <property type="entry name" value="WD_REPEATS_1"/>
    <property type="match status" value="1"/>
</dbReference>
<feature type="region of interest" description="Disordered" evidence="8">
    <location>
        <begin position="21"/>
        <end position="50"/>
    </location>
</feature>
<dbReference type="GO" id="GO:0005654">
    <property type="term" value="C:nucleoplasm"/>
    <property type="evidence" value="ECO:0007669"/>
    <property type="project" value="UniProtKB-SubCell"/>
</dbReference>
<dbReference type="HAMAP" id="MF_03029">
    <property type="entry name" value="WDR12"/>
    <property type="match status" value="1"/>
</dbReference>
<dbReference type="Pfam" id="PF00400">
    <property type="entry name" value="WD40"/>
    <property type="match status" value="6"/>
</dbReference>
<keyword evidence="4" id="KW-0677">Repeat</keyword>
<keyword evidence="2 6" id="KW-0698">rRNA processing</keyword>
<comment type="caution">
    <text evidence="10">The sequence shown here is derived from an EMBL/GenBank/DDBJ whole genome shotgun (WGS) entry which is preliminary data.</text>
</comment>
<comment type="subcellular location">
    <subcellularLocation>
        <location evidence="6">Nucleus</location>
        <location evidence="6">Nucleolus</location>
    </subcellularLocation>
    <subcellularLocation>
        <location evidence="6">Nucleus</location>
        <location evidence="6">Nucleoplasm</location>
    </subcellularLocation>
</comment>
<dbReference type="GO" id="GO:0030687">
    <property type="term" value="C:preribosome, large subunit precursor"/>
    <property type="evidence" value="ECO:0007669"/>
    <property type="project" value="UniProtKB-UniRule"/>
</dbReference>
<dbReference type="InterPro" id="IPR015943">
    <property type="entry name" value="WD40/YVTN_repeat-like_dom_sf"/>
</dbReference>
<name>A0ABD0L1L5_9CAEN</name>
<dbReference type="InterPro" id="IPR012972">
    <property type="entry name" value="NLE"/>
</dbReference>
<dbReference type="Pfam" id="PF08154">
    <property type="entry name" value="NLE"/>
    <property type="match status" value="1"/>
</dbReference>
<comment type="function">
    <text evidence="6">Required for maturation of ribosomal RNAs and formation of the large ribosomal subunit.</text>
</comment>
<gene>
    <name evidence="10" type="ORF">BaRGS_00015550</name>
</gene>
<protein>
    <recommendedName>
        <fullName evidence="6">Ribosome biogenesis protein WDR12 homolog</fullName>
    </recommendedName>
</protein>
<dbReference type="GO" id="GO:0043021">
    <property type="term" value="F:ribonucleoprotein complex binding"/>
    <property type="evidence" value="ECO:0007669"/>
    <property type="project" value="UniProtKB-UniRule"/>
</dbReference>
<dbReference type="SUPFAM" id="SSF50978">
    <property type="entry name" value="WD40 repeat-like"/>
    <property type="match status" value="1"/>
</dbReference>
<organism evidence="10 11">
    <name type="scientific">Batillaria attramentaria</name>
    <dbReference type="NCBI Taxonomy" id="370345"/>
    <lineage>
        <taxon>Eukaryota</taxon>
        <taxon>Metazoa</taxon>
        <taxon>Spiralia</taxon>
        <taxon>Lophotrochozoa</taxon>
        <taxon>Mollusca</taxon>
        <taxon>Gastropoda</taxon>
        <taxon>Caenogastropoda</taxon>
        <taxon>Sorbeoconcha</taxon>
        <taxon>Cerithioidea</taxon>
        <taxon>Batillariidae</taxon>
        <taxon>Batillaria</taxon>
    </lineage>
</organism>
<reference evidence="10 11" key="1">
    <citation type="journal article" date="2023" name="Sci. Data">
        <title>Genome assembly of the Korean intertidal mud-creeper Batillaria attramentaria.</title>
        <authorList>
            <person name="Patra A.K."/>
            <person name="Ho P.T."/>
            <person name="Jun S."/>
            <person name="Lee S.J."/>
            <person name="Kim Y."/>
            <person name="Won Y.J."/>
        </authorList>
    </citation>
    <scope>NUCLEOTIDE SEQUENCE [LARGE SCALE GENOMIC DNA]</scope>
    <source>
        <strain evidence="10">Wonlab-2016</strain>
    </source>
</reference>
<dbReference type="GO" id="GO:0005730">
    <property type="term" value="C:nucleolus"/>
    <property type="evidence" value="ECO:0007669"/>
    <property type="project" value="UniProtKB-SubCell"/>
</dbReference>
<dbReference type="PANTHER" id="PTHR19855">
    <property type="entry name" value="WD40 REPEAT PROTEIN 12, 37"/>
    <property type="match status" value="1"/>
</dbReference>
<feature type="domain" description="NLE" evidence="9">
    <location>
        <begin position="8"/>
        <end position="71"/>
    </location>
</feature>
<sequence>MEDEAPHVQVKFFTKQKQYSVPDTPFSVPADVDSKQLSRETEGSGDDSDQQVEFDFLLDGVFLRSSLGNILEEKDISFETVVELEYVERQPAPRPENSLVHDDWVSALQAAGQNILSGSYDNTIRLWSTEGEPLMTIPGHTAPVKCVAWIHQGEGEETSTFVTGSHDQTALLWRWHGDSNEVDCVHACRGHAGSVDCVAVGPTREKMCTGSWDKMLKLWSADCSTEEEQTDDTDRPNKKKKSSGFKTQTRVPILTLSGHSEAVSAVHWMDEKTVVTSSWDHTLRLWDLQQAVQSSLMQGSKVFLDISYSTLNGLIVAASADRHVRLYDPRSKDGAVVKCSFTSHTGWVVGVDWSPTREHLFISGSYDTVLKLWDSRSPKAPLYNMSGHEDKILAVDWSAPELMLSGGADNHLKIFHHSNTSPT</sequence>
<feature type="repeat" description="WD" evidence="7">
    <location>
        <begin position="341"/>
        <end position="383"/>
    </location>
</feature>
<dbReference type="PRINTS" id="PR00320">
    <property type="entry name" value="GPROTEINBRPT"/>
</dbReference>
<evidence type="ECO:0000313" key="11">
    <source>
        <dbReference type="Proteomes" id="UP001519460"/>
    </source>
</evidence>